<protein>
    <recommendedName>
        <fullName evidence="5 6">Small ribosomal subunit protein uS3c</fullName>
    </recommendedName>
</protein>
<dbReference type="InterPro" id="IPR057258">
    <property type="entry name" value="Ribosomal_uS3"/>
</dbReference>
<dbReference type="PANTHER" id="PTHR11760">
    <property type="entry name" value="30S/40S RIBOSOMAL PROTEIN S3"/>
    <property type="match status" value="1"/>
</dbReference>
<evidence type="ECO:0000256" key="3">
    <source>
        <dbReference type="ARBA" id="ARBA00022980"/>
    </source>
</evidence>
<keyword evidence="3 6" id="KW-0689">Ribosomal protein</keyword>
<dbReference type="AlphaFoldDB" id="A0A193PSA8"/>
<dbReference type="GO" id="GO:0022627">
    <property type="term" value="C:cytosolic small ribosomal subunit"/>
    <property type="evidence" value="ECO:0007669"/>
    <property type="project" value="TreeGrafter"/>
</dbReference>
<dbReference type="EMBL" id="LC095866">
    <property type="protein sequence ID" value="BAV19277.1"/>
    <property type="molecule type" value="Genomic_DNA"/>
</dbReference>
<geneLocation type="chloroplast" evidence="10"/>
<organism evidence="10">
    <name type="scientific">Tsuga chinensis</name>
    <dbReference type="NCBI Taxonomy" id="93694"/>
    <lineage>
        <taxon>Eukaryota</taxon>
        <taxon>Viridiplantae</taxon>
        <taxon>Streptophyta</taxon>
        <taxon>Embryophyta</taxon>
        <taxon>Tracheophyta</taxon>
        <taxon>Spermatophyta</taxon>
        <taxon>Pinopsida</taxon>
        <taxon>Pinidae</taxon>
        <taxon>Conifers I</taxon>
        <taxon>Pinales</taxon>
        <taxon>Pinaceae</taxon>
        <taxon>Tsuga</taxon>
    </lineage>
</organism>
<dbReference type="PROSITE" id="PS00548">
    <property type="entry name" value="RIBOSOMAL_S3"/>
    <property type="match status" value="1"/>
</dbReference>
<dbReference type="GO" id="GO:0009507">
    <property type="term" value="C:chloroplast"/>
    <property type="evidence" value="ECO:0007669"/>
    <property type="project" value="UniProtKB-SubCell"/>
</dbReference>
<reference evidence="10" key="1">
    <citation type="journal article" date="2016" name="Genome Biol. Evol.">
        <title>Revisiting the Plastid Phylogenomics of Pinaceae with Two Complete Plastomes of Pseudolarix and Tsuga.</title>
        <authorList>
            <person name="Sudianto E."/>
            <person name="Wu C.-S."/>
            <person name="Lin C.-P."/>
            <person name="Chaw S.-M."/>
        </authorList>
    </citation>
    <scope>NUCLEOTIDE SEQUENCE</scope>
</reference>
<gene>
    <name evidence="6 10" type="primary">rps3</name>
</gene>
<dbReference type="GO" id="GO:0003723">
    <property type="term" value="F:RNA binding"/>
    <property type="evidence" value="ECO:0007669"/>
    <property type="project" value="InterPro"/>
</dbReference>
<accession>A0A193PSA8</accession>
<evidence type="ECO:0000256" key="1">
    <source>
        <dbReference type="ARBA" id="ARBA00010761"/>
    </source>
</evidence>
<comment type="similarity">
    <text evidence="1 6 7">Belongs to the universal ribosomal protein uS3 family.</text>
</comment>
<dbReference type="GO" id="GO:0006412">
    <property type="term" value="P:translation"/>
    <property type="evidence" value="ECO:0007669"/>
    <property type="project" value="UniProtKB-UniRule"/>
</dbReference>
<sequence length="219" mass="25494">MAQKINPLGFRLGVTQNDRSHWFAQQKNYSKDLREDQKIRTCIENYVRTHIKSSSNYGGIARVEIRRKIDLIQVKIYIGFPNLLLKEGKGRGQGIEKLRNDVLNMLDSVDRKLHIAIEKVVKPYRKPNILAEYIALQLENRVSFRKTMKKAIELAEREDVEGIQIQIAGRLDGKEIARVEWDRGGRVPLQTIRARIDYCYYPVQTIYGVLGIKIWILED</sequence>
<dbReference type="CDD" id="cd02412">
    <property type="entry name" value="KH-II_30S_S3"/>
    <property type="match status" value="1"/>
</dbReference>
<dbReference type="PANTHER" id="PTHR11760:SF19">
    <property type="entry name" value="SMALL RIBOSOMAL SUBUNIT PROTEIN US3C"/>
    <property type="match status" value="1"/>
</dbReference>
<dbReference type="NCBIfam" id="TIGR01009">
    <property type="entry name" value="rpsC_bact"/>
    <property type="match status" value="1"/>
</dbReference>
<feature type="domain" description="Small ribosomal subunit protein uS3 C-terminal" evidence="9">
    <location>
        <begin position="134"/>
        <end position="216"/>
    </location>
</feature>
<evidence type="ECO:0000256" key="6">
    <source>
        <dbReference type="HAMAP-Rule" id="MF_01309"/>
    </source>
</evidence>
<dbReference type="Gene3D" id="3.30.300.20">
    <property type="match status" value="1"/>
</dbReference>
<dbReference type="InterPro" id="IPR036419">
    <property type="entry name" value="Ribosomal_S3_C_sf"/>
</dbReference>
<evidence type="ECO:0000256" key="2">
    <source>
        <dbReference type="ARBA" id="ARBA00022640"/>
    </source>
</evidence>
<evidence type="ECO:0000256" key="5">
    <source>
        <dbReference type="ARBA" id="ARBA00035154"/>
    </source>
</evidence>
<evidence type="ECO:0000313" key="10">
    <source>
        <dbReference type="EMBL" id="BAV19277.1"/>
    </source>
</evidence>
<comment type="subcellular location">
    <subcellularLocation>
        <location evidence="6 8">Plastid</location>
        <location evidence="6 8">Chloroplast</location>
    </subcellularLocation>
</comment>
<dbReference type="InterPro" id="IPR018280">
    <property type="entry name" value="Ribosomal_uS3_CS"/>
</dbReference>
<evidence type="ECO:0000256" key="8">
    <source>
        <dbReference type="RuleBase" id="RU003626"/>
    </source>
</evidence>
<dbReference type="GeneID" id="31077907"/>
<dbReference type="Gene3D" id="3.30.1140.32">
    <property type="entry name" value="Ribosomal protein S3, C-terminal domain"/>
    <property type="match status" value="1"/>
</dbReference>
<evidence type="ECO:0000256" key="7">
    <source>
        <dbReference type="RuleBase" id="RU003624"/>
    </source>
</evidence>
<dbReference type="SUPFAM" id="SSF54821">
    <property type="entry name" value="Ribosomal protein S3 C-terminal domain"/>
    <property type="match status" value="1"/>
</dbReference>
<proteinExistence type="inferred from homology"/>
<dbReference type="SUPFAM" id="SSF54814">
    <property type="entry name" value="Prokaryotic type KH domain (KH-domain type II)"/>
    <property type="match status" value="1"/>
</dbReference>
<keyword evidence="4 6" id="KW-0687">Ribonucleoprotein</keyword>
<evidence type="ECO:0000259" key="9">
    <source>
        <dbReference type="Pfam" id="PF00189"/>
    </source>
</evidence>
<dbReference type="InterPro" id="IPR015946">
    <property type="entry name" value="KH_dom-like_a/b"/>
</dbReference>
<dbReference type="HAMAP" id="MF_01309_B">
    <property type="entry name" value="Ribosomal_uS3_B"/>
    <property type="match status" value="1"/>
</dbReference>
<name>A0A193PSA8_9CONI</name>
<dbReference type="InterPro" id="IPR001351">
    <property type="entry name" value="Ribosomal_uS3_C"/>
</dbReference>
<dbReference type="GO" id="GO:0003735">
    <property type="term" value="F:structural constituent of ribosome"/>
    <property type="evidence" value="ECO:0007669"/>
    <property type="project" value="InterPro"/>
</dbReference>
<dbReference type="FunFam" id="3.30.1140.32:FF:000003">
    <property type="entry name" value="30S ribosomal protein S3, chloroplastic"/>
    <property type="match status" value="1"/>
</dbReference>
<dbReference type="RefSeq" id="YP_009268371.1">
    <property type="nucleotide sequence ID" value="NC_030630.1"/>
</dbReference>
<evidence type="ECO:0000256" key="4">
    <source>
        <dbReference type="ARBA" id="ARBA00023274"/>
    </source>
</evidence>
<comment type="subunit">
    <text evidence="6 8">Part of the 30S ribosomal subunit.</text>
</comment>
<dbReference type="InterPro" id="IPR005704">
    <property type="entry name" value="Ribosomal_uS3_bac-typ"/>
</dbReference>
<dbReference type="InterPro" id="IPR009019">
    <property type="entry name" value="KH_sf_prok-type"/>
</dbReference>
<dbReference type="Pfam" id="PF00189">
    <property type="entry name" value="Ribosomal_S3_C"/>
    <property type="match status" value="1"/>
</dbReference>
<keyword evidence="8 10" id="KW-0150">Chloroplast</keyword>
<keyword evidence="2 8" id="KW-0934">Plastid</keyword>